<dbReference type="InterPro" id="IPR000182">
    <property type="entry name" value="GNAT_dom"/>
</dbReference>
<proteinExistence type="predicted"/>
<dbReference type="GO" id="GO:0016747">
    <property type="term" value="F:acyltransferase activity, transferring groups other than amino-acyl groups"/>
    <property type="evidence" value="ECO:0007669"/>
    <property type="project" value="InterPro"/>
</dbReference>
<evidence type="ECO:0000256" key="1">
    <source>
        <dbReference type="ARBA" id="ARBA00022723"/>
    </source>
</evidence>
<evidence type="ECO:0000256" key="4">
    <source>
        <dbReference type="SAM" id="MobiDB-lite"/>
    </source>
</evidence>
<dbReference type="PANTHER" id="PTHR33021">
    <property type="entry name" value="BLUE COPPER PROTEIN"/>
    <property type="match status" value="1"/>
</dbReference>
<feature type="domain" description="N-acetyltransferase" evidence="5">
    <location>
        <begin position="22"/>
        <end position="175"/>
    </location>
</feature>
<feature type="domain" description="Phytocyanin" evidence="6">
    <location>
        <begin position="356"/>
        <end position="459"/>
    </location>
</feature>
<dbReference type="InterPro" id="IPR028871">
    <property type="entry name" value="BlueCu_1_BS"/>
</dbReference>
<gene>
    <name evidence="7" type="ORF">WN944_000635</name>
</gene>
<dbReference type="SUPFAM" id="SSF49503">
    <property type="entry name" value="Cupredoxins"/>
    <property type="match status" value="2"/>
</dbReference>
<keyword evidence="2" id="KW-0186">Copper</keyword>
<feature type="compositionally biased region" description="Pro residues" evidence="4">
    <location>
        <begin position="330"/>
        <end position="352"/>
    </location>
</feature>
<dbReference type="SUPFAM" id="SSF55729">
    <property type="entry name" value="Acyl-CoA N-acyltransferases (Nat)"/>
    <property type="match status" value="1"/>
</dbReference>
<dbReference type="PROSITE" id="PS51485">
    <property type="entry name" value="PHYTOCYANIN"/>
    <property type="match status" value="2"/>
</dbReference>
<evidence type="ECO:0000259" key="6">
    <source>
        <dbReference type="PROSITE" id="PS51485"/>
    </source>
</evidence>
<dbReference type="Proteomes" id="UP001428341">
    <property type="component" value="Unassembled WGS sequence"/>
</dbReference>
<dbReference type="GO" id="GO:0046872">
    <property type="term" value="F:metal ion binding"/>
    <property type="evidence" value="ECO:0007669"/>
    <property type="project" value="UniProtKB-KW"/>
</dbReference>
<keyword evidence="1" id="KW-0479">Metal-binding</keyword>
<sequence length="521" mass="54341">MGDISFESNLKASDGDGDLSSISLRPFDLSDVEDSMLWASDDQVTRFCTWESEDGINFFKNKVINNHPWFKAICLGNKPIGAILVTPNSGDCNKCRAILGYVVASKYWGKGIATRAVKMVTSIVFDEWPHLQRLEATVDVDNLASQKVLQKAGFKREGVLRKFFLAAIAIAALVQSSTAQTRHVVGDALGWIVPPNGPATYSNWAANQTFTVGDTLVFNFAAGNHDVTRVTQSSFNACNTTSPLSRTTNSPASVTLTASGPYYFICSFPGHCLGGQKLAINVSARGSSPAPQPSSPAPQPSGSTPSPVPAPARTPTPAPAPAPESATTPTPAPAPAPTPTSTPRSAPTPAPTRQPATHVVGGALGWTIPPNASVGYQNWARNNNFSVGDILVFNYPAGVHDVVEVTKAAYDSCNSSSTISKSTNPPTRITLRTAGEHYFFCTFPGHCSAGQKLAVNVTGGSSTAPSASPPSPTATPPSTTTTPPQSPGGGTAPPPPNSSAKSLGAASLFTSFLVIVAGLLY</sequence>
<dbReference type="CDD" id="cd13920">
    <property type="entry name" value="Stellacyanin"/>
    <property type="match status" value="2"/>
</dbReference>
<dbReference type="Gene3D" id="2.60.40.420">
    <property type="entry name" value="Cupredoxins - blue copper proteins"/>
    <property type="match status" value="2"/>
</dbReference>
<feature type="region of interest" description="Disordered" evidence="4">
    <location>
        <begin position="284"/>
        <end position="357"/>
    </location>
</feature>
<dbReference type="InterPro" id="IPR016181">
    <property type="entry name" value="Acyl_CoA_acyltransferase"/>
</dbReference>
<dbReference type="InterPro" id="IPR003245">
    <property type="entry name" value="Phytocyanin_dom"/>
</dbReference>
<dbReference type="Gene3D" id="3.40.630.30">
    <property type="match status" value="1"/>
</dbReference>
<evidence type="ECO:0000256" key="2">
    <source>
        <dbReference type="ARBA" id="ARBA00023008"/>
    </source>
</evidence>
<feature type="compositionally biased region" description="Pro residues" evidence="4">
    <location>
        <begin position="306"/>
        <end position="322"/>
    </location>
</feature>
<dbReference type="InterPro" id="IPR039391">
    <property type="entry name" value="Phytocyanin-like"/>
</dbReference>
<dbReference type="EMBL" id="JBCGBO010000004">
    <property type="protein sequence ID" value="KAK9208281.1"/>
    <property type="molecule type" value="Genomic_DNA"/>
</dbReference>
<dbReference type="PROSITE" id="PS00196">
    <property type="entry name" value="COPPER_BLUE"/>
    <property type="match status" value="2"/>
</dbReference>
<keyword evidence="3" id="KW-0325">Glycoprotein</keyword>
<evidence type="ECO:0000259" key="5">
    <source>
        <dbReference type="PROSITE" id="PS51186"/>
    </source>
</evidence>
<feature type="region of interest" description="Disordered" evidence="4">
    <location>
        <begin position="458"/>
        <end position="501"/>
    </location>
</feature>
<evidence type="ECO:0000256" key="3">
    <source>
        <dbReference type="ARBA" id="ARBA00023180"/>
    </source>
</evidence>
<comment type="caution">
    <text evidence="7">The sequence shown here is derived from an EMBL/GenBank/DDBJ whole genome shotgun (WGS) entry which is preliminary data.</text>
</comment>
<evidence type="ECO:0000313" key="8">
    <source>
        <dbReference type="Proteomes" id="UP001428341"/>
    </source>
</evidence>
<dbReference type="CDD" id="cd04301">
    <property type="entry name" value="NAT_SF"/>
    <property type="match status" value="1"/>
</dbReference>
<dbReference type="PROSITE" id="PS51186">
    <property type="entry name" value="GNAT"/>
    <property type="match status" value="1"/>
</dbReference>
<dbReference type="Pfam" id="PF02298">
    <property type="entry name" value="Cu_bind_like"/>
    <property type="match status" value="2"/>
</dbReference>
<dbReference type="InterPro" id="IPR008972">
    <property type="entry name" value="Cupredoxin"/>
</dbReference>
<name>A0AAP0MJM1_9ROSI</name>
<protein>
    <submittedName>
        <fullName evidence="7">Uncharacterized protein</fullName>
    </submittedName>
</protein>
<feature type="compositionally biased region" description="Pro residues" evidence="4">
    <location>
        <begin position="290"/>
        <end position="299"/>
    </location>
</feature>
<dbReference type="PANTHER" id="PTHR33021:SF368">
    <property type="entry name" value="PHYTOCYANIN DOMAIN-CONTAINING PROTEIN"/>
    <property type="match status" value="1"/>
</dbReference>
<organism evidence="7 8">
    <name type="scientific">Citrus x changshan-huyou</name>
    <dbReference type="NCBI Taxonomy" id="2935761"/>
    <lineage>
        <taxon>Eukaryota</taxon>
        <taxon>Viridiplantae</taxon>
        <taxon>Streptophyta</taxon>
        <taxon>Embryophyta</taxon>
        <taxon>Tracheophyta</taxon>
        <taxon>Spermatophyta</taxon>
        <taxon>Magnoliopsida</taxon>
        <taxon>eudicotyledons</taxon>
        <taxon>Gunneridae</taxon>
        <taxon>Pentapetalae</taxon>
        <taxon>rosids</taxon>
        <taxon>malvids</taxon>
        <taxon>Sapindales</taxon>
        <taxon>Rutaceae</taxon>
        <taxon>Aurantioideae</taxon>
        <taxon>Citrus</taxon>
    </lineage>
</organism>
<accession>A0AAP0MJM1</accession>
<dbReference type="GO" id="GO:0009055">
    <property type="term" value="F:electron transfer activity"/>
    <property type="evidence" value="ECO:0007669"/>
    <property type="project" value="InterPro"/>
</dbReference>
<dbReference type="FunFam" id="2.60.40.420:FF:000003">
    <property type="entry name" value="Blue copper"/>
    <property type="match status" value="2"/>
</dbReference>
<feature type="domain" description="Phytocyanin" evidence="6">
    <location>
        <begin position="181"/>
        <end position="284"/>
    </location>
</feature>
<dbReference type="GO" id="GO:0005886">
    <property type="term" value="C:plasma membrane"/>
    <property type="evidence" value="ECO:0007669"/>
    <property type="project" value="TreeGrafter"/>
</dbReference>
<keyword evidence="8" id="KW-1185">Reference proteome</keyword>
<evidence type="ECO:0000313" key="7">
    <source>
        <dbReference type="EMBL" id="KAK9208281.1"/>
    </source>
</evidence>
<dbReference type="Pfam" id="PF13302">
    <property type="entry name" value="Acetyltransf_3"/>
    <property type="match status" value="1"/>
</dbReference>
<reference evidence="7 8" key="1">
    <citation type="submission" date="2024-05" db="EMBL/GenBank/DDBJ databases">
        <title>Haplotype-resolved chromosome-level genome assembly of Huyou (Citrus changshanensis).</title>
        <authorList>
            <person name="Miao C."/>
            <person name="Chen W."/>
            <person name="Wu Y."/>
            <person name="Wang L."/>
            <person name="Zhao S."/>
            <person name="Grierson D."/>
            <person name="Xu C."/>
            <person name="Chen K."/>
        </authorList>
    </citation>
    <scope>NUCLEOTIDE SEQUENCE [LARGE SCALE GENOMIC DNA]</scope>
    <source>
        <strain evidence="7">01-14</strain>
        <tissue evidence="7">Leaf</tissue>
    </source>
</reference>
<dbReference type="AlphaFoldDB" id="A0AAP0MJM1"/>